<name>A0AA38HET9_9TREE</name>
<dbReference type="EMBL" id="JAKWFO010000003">
    <property type="protein sequence ID" value="KAI9638149.1"/>
    <property type="molecule type" value="Genomic_DNA"/>
</dbReference>
<gene>
    <name evidence="2" type="ORF">MKK02DRAFT_31640</name>
</gene>
<dbReference type="RefSeq" id="XP_052947926.1">
    <property type="nucleotide sequence ID" value="XM_053088351.1"/>
</dbReference>
<proteinExistence type="predicted"/>
<sequence length="485" mass="54514">MRFNPMPSSSHSDSVPNEDERLRPGKRMRDVEYEVSRALPSTTSSPGVGFPLAAPPQADTAPLQPSTVEVFAAEARCLEPFWDCPIISETELRSRYFPVCERPIRGEPPITLSDPGHLGIAEELGRKSTAHVGKGRQQVSRYWNEVEQLVKLCKKSPSAIRVRISMASFEYALRQPHAYDLYHKSIEAISYAREMDLELEGPHQQIVEQDGDVGQRLERFLFWSALSRHIMTSVLTGKEIMLPLDKITVKPPHDIHNGDLNLGAYEGTVIRDVQLQLRLLQADIHTTTSISTNLSISPPPEWVERTLLLIDNTFTAVMPCELGRRTVVHTQVEYLLAKVMLLRASERYPSPPLARLAACATNARTLARICARAWTDKTIDSAWLIGRYLYIAAMAHLSTFWSSRSSGMEGVQRVHQREMHELAAGLFVKVSACQSDILGLESTYSRAAAFVMRDAVAQDAGPEDREQASRFFRRFFPSSSNPWPF</sequence>
<comment type="caution">
    <text evidence="2">The sequence shown here is derived from an EMBL/GenBank/DDBJ whole genome shotgun (WGS) entry which is preliminary data.</text>
</comment>
<feature type="compositionally biased region" description="Basic and acidic residues" evidence="1">
    <location>
        <begin position="18"/>
        <end position="32"/>
    </location>
</feature>
<feature type="compositionally biased region" description="Polar residues" evidence="1">
    <location>
        <begin position="1"/>
        <end position="15"/>
    </location>
</feature>
<evidence type="ECO:0008006" key="4">
    <source>
        <dbReference type="Google" id="ProtNLM"/>
    </source>
</evidence>
<evidence type="ECO:0000313" key="2">
    <source>
        <dbReference type="EMBL" id="KAI9638149.1"/>
    </source>
</evidence>
<keyword evidence="3" id="KW-1185">Reference proteome</keyword>
<feature type="region of interest" description="Disordered" evidence="1">
    <location>
        <begin position="1"/>
        <end position="32"/>
    </location>
</feature>
<dbReference type="CDD" id="cd12148">
    <property type="entry name" value="fungal_TF_MHR"/>
    <property type="match status" value="1"/>
</dbReference>
<protein>
    <recommendedName>
        <fullName evidence="4">Transcription factor domain-containing protein</fullName>
    </recommendedName>
</protein>
<dbReference type="GeneID" id="77727556"/>
<evidence type="ECO:0000256" key="1">
    <source>
        <dbReference type="SAM" id="MobiDB-lite"/>
    </source>
</evidence>
<accession>A0AA38HET9</accession>
<dbReference type="Proteomes" id="UP001164286">
    <property type="component" value="Unassembled WGS sequence"/>
</dbReference>
<dbReference type="AlphaFoldDB" id="A0AA38HET9"/>
<organism evidence="2 3">
    <name type="scientific">Dioszegia hungarica</name>
    <dbReference type="NCBI Taxonomy" id="4972"/>
    <lineage>
        <taxon>Eukaryota</taxon>
        <taxon>Fungi</taxon>
        <taxon>Dikarya</taxon>
        <taxon>Basidiomycota</taxon>
        <taxon>Agaricomycotina</taxon>
        <taxon>Tremellomycetes</taxon>
        <taxon>Tremellales</taxon>
        <taxon>Bulleribasidiaceae</taxon>
        <taxon>Dioszegia</taxon>
    </lineage>
</organism>
<evidence type="ECO:0000313" key="3">
    <source>
        <dbReference type="Proteomes" id="UP001164286"/>
    </source>
</evidence>
<reference evidence="2" key="1">
    <citation type="journal article" date="2022" name="G3 (Bethesda)">
        <title>High quality genome of the basidiomycete yeast Dioszegia hungarica PDD-24b-2 isolated from cloud water.</title>
        <authorList>
            <person name="Jarrige D."/>
            <person name="Haridas S."/>
            <person name="Bleykasten-Grosshans C."/>
            <person name="Joly M."/>
            <person name="Nadalig T."/>
            <person name="Sancelme M."/>
            <person name="Vuilleumier S."/>
            <person name="Grigoriev I.V."/>
            <person name="Amato P."/>
            <person name="Bringel F."/>
        </authorList>
    </citation>
    <scope>NUCLEOTIDE SEQUENCE</scope>
    <source>
        <strain evidence="2">PDD-24b-2</strain>
    </source>
</reference>